<dbReference type="InterPro" id="IPR043157">
    <property type="entry name" value="Dynein_AAA1S"/>
</dbReference>
<dbReference type="Pfam" id="PF12775">
    <property type="entry name" value="AAA_7"/>
    <property type="match status" value="1"/>
</dbReference>
<dbReference type="FunFam" id="1.20.58.1120:FF:000005">
    <property type="entry name" value="Dynein, axonemal, heavy chain 12"/>
    <property type="match status" value="1"/>
</dbReference>
<dbReference type="Proteomes" id="UP001165289">
    <property type="component" value="Unassembled WGS sequence"/>
</dbReference>
<dbReference type="InterPro" id="IPR027417">
    <property type="entry name" value="P-loop_NTPase"/>
</dbReference>
<reference evidence="18 19" key="1">
    <citation type="journal article" date="2023" name="BMC Biol.">
        <title>The compact genome of the sponge Oopsacas minuta (Hexactinellida) is lacking key metazoan core genes.</title>
        <authorList>
            <person name="Santini S."/>
            <person name="Schenkelaars Q."/>
            <person name="Jourda C."/>
            <person name="Duchesne M."/>
            <person name="Belahbib H."/>
            <person name="Rocher C."/>
            <person name="Selva M."/>
            <person name="Riesgo A."/>
            <person name="Vervoort M."/>
            <person name="Leys S.P."/>
            <person name="Kodjabachian L."/>
            <person name="Le Bivic A."/>
            <person name="Borchiellini C."/>
            <person name="Claverie J.M."/>
            <person name="Renard E."/>
        </authorList>
    </citation>
    <scope>NUCLEOTIDE SEQUENCE [LARGE SCALE GENOMIC DNA]</scope>
    <source>
        <strain evidence="18">SPO-2</strain>
    </source>
</reference>
<protein>
    <submittedName>
        <fullName evidence="18">Dynein heavy chain 12, axonemal-like</fullName>
    </submittedName>
</protein>
<evidence type="ECO:0000259" key="16">
    <source>
        <dbReference type="Pfam" id="PF12774"/>
    </source>
</evidence>
<feature type="region of interest" description="Disordered" evidence="14">
    <location>
        <begin position="1"/>
        <end position="37"/>
    </location>
</feature>
<dbReference type="SUPFAM" id="SSF52540">
    <property type="entry name" value="P-loop containing nucleoside triphosphate hydrolases"/>
    <property type="match status" value="3"/>
</dbReference>
<evidence type="ECO:0000256" key="2">
    <source>
        <dbReference type="ARBA" id="ARBA00022490"/>
    </source>
</evidence>
<keyword evidence="10" id="KW-0505">Motor protein</keyword>
<keyword evidence="19" id="KW-1185">Reference proteome</keyword>
<dbReference type="FunFam" id="1.10.8.710:FF:000004">
    <property type="entry name" value="Dynein axonemal heavy chain 6"/>
    <property type="match status" value="1"/>
</dbReference>
<feature type="domain" description="Dynein heavy chain linker" evidence="15">
    <location>
        <begin position="704"/>
        <end position="1136"/>
    </location>
</feature>
<gene>
    <name evidence="18" type="ORF">LOD99_2958</name>
</gene>
<dbReference type="Pfam" id="PF08393">
    <property type="entry name" value="DHC_N2"/>
    <property type="match status" value="1"/>
</dbReference>
<dbReference type="GO" id="GO:0051959">
    <property type="term" value="F:dynein light intermediate chain binding"/>
    <property type="evidence" value="ECO:0007669"/>
    <property type="project" value="InterPro"/>
</dbReference>
<keyword evidence="8 13" id="KW-0175">Coiled coil</keyword>
<name>A0AAV7JYV1_9METZ</name>
<feature type="domain" description="Dynein heavy chain AAA 5 extension" evidence="17">
    <location>
        <begin position="1757"/>
        <end position="1894"/>
    </location>
</feature>
<dbReference type="InterPro" id="IPR026983">
    <property type="entry name" value="DHC"/>
</dbReference>
<evidence type="ECO:0000256" key="14">
    <source>
        <dbReference type="SAM" id="MobiDB-lite"/>
    </source>
</evidence>
<dbReference type="FunFam" id="1.10.287.2620:FF:000002">
    <property type="entry name" value="Dynein heavy chain 2, axonemal"/>
    <property type="match status" value="1"/>
</dbReference>
<evidence type="ECO:0000256" key="10">
    <source>
        <dbReference type="ARBA" id="ARBA00023175"/>
    </source>
</evidence>
<evidence type="ECO:0000256" key="1">
    <source>
        <dbReference type="ARBA" id="ARBA00004430"/>
    </source>
</evidence>
<keyword evidence="9" id="KW-0969">Cilium</keyword>
<evidence type="ECO:0000313" key="19">
    <source>
        <dbReference type="Proteomes" id="UP001165289"/>
    </source>
</evidence>
<evidence type="ECO:0000256" key="4">
    <source>
        <dbReference type="ARBA" id="ARBA00022737"/>
    </source>
</evidence>
<accession>A0AAV7JYV1</accession>
<dbReference type="Pfam" id="PF17852">
    <property type="entry name" value="Dynein_AAA_lid"/>
    <property type="match status" value="1"/>
</dbReference>
<evidence type="ECO:0000256" key="7">
    <source>
        <dbReference type="ARBA" id="ARBA00023017"/>
    </source>
</evidence>
<keyword evidence="4" id="KW-0677">Repeat</keyword>
<dbReference type="Gene3D" id="3.20.180.20">
    <property type="entry name" value="Dynein heavy chain, N-terminal domain 2"/>
    <property type="match status" value="1"/>
</dbReference>
<dbReference type="GO" id="GO:0030286">
    <property type="term" value="C:dynein complex"/>
    <property type="evidence" value="ECO:0007669"/>
    <property type="project" value="UniProtKB-KW"/>
</dbReference>
<evidence type="ECO:0000256" key="6">
    <source>
        <dbReference type="ARBA" id="ARBA00022840"/>
    </source>
</evidence>
<keyword evidence="2" id="KW-0963">Cytoplasm</keyword>
<dbReference type="GO" id="GO:0005930">
    <property type="term" value="C:axoneme"/>
    <property type="evidence" value="ECO:0007669"/>
    <property type="project" value="UniProtKB-SubCell"/>
</dbReference>
<evidence type="ECO:0000259" key="15">
    <source>
        <dbReference type="Pfam" id="PF08393"/>
    </source>
</evidence>
<dbReference type="InterPro" id="IPR041466">
    <property type="entry name" value="Dynein_AAA5_ext"/>
</dbReference>
<feature type="compositionally biased region" description="Basic and acidic residues" evidence="14">
    <location>
        <begin position="773"/>
        <end position="785"/>
    </location>
</feature>
<dbReference type="EMBL" id="JAKMXF010000233">
    <property type="protein sequence ID" value="KAI6654112.1"/>
    <property type="molecule type" value="Genomic_DNA"/>
</dbReference>
<feature type="coiled-coil region" evidence="13">
    <location>
        <begin position="630"/>
        <end position="683"/>
    </location>
</feature>
<keyword evidence="7" id="KW-0243">Dynein</keyword>
<dbReference type="FunFam" id="3.20.180.20:FF:000003">
    <property type="entry name" value="Dynein heavy chain 12, axonemal"/>
    <property type="match status" value="1"/>
</dbReference>
<dbReference type="GO" id="GO:0045505">
    <property type="term" value="F:dynein intermediate chain binding"/>
    <property type="evidence" value="ECO:0007669"/>
    <property type="project" value="InterPro"/>
</dbReference>
<sequence length="2036" mass="233085">MAYTQSHPRSKNKSNGVLNGNATKSDEKDGFMKSIRGGKPFLPPLSCVDKSDISKFRAADSLTNQSSLLTHRHSKVVEQKMADIVHERAVRESQLAFVAQKGTQSISDEPPITQLMMSNDRRIRLNYETLQHAVMKAPTQGIQQECVDSIHSKLPSQLLGSHSELLNQLTNEVKQMYYNSMKRVTVQHTLLKPPVNGLSPDEPLPVEVTGLDHSTPWRDRYESNRESLKKCLLIVHPLHQELLLLWRKHGLHSILSLEKLRDRGAIELESFRNDMILERDDKVSYIKGNWFLEVSELFVSKHKPSLDLLSDKILIQFHKAVDTLMSNQLRELVRQTLEDWVALFSPGMKSKRPDFKLQLCLDENSIVYFPSLRDVESCILDIQKMIELGLSSISTIKSSLDSSPQPTLLNGKVSISISELSLSTIKEHLSFLLTPAKKYSDTFSKFHILIDGTADDKVDKFIREDHSFEEYENEITIYQNTVLEINSVLGIELLDMLLIDCENLKTGLCKKANQFANKLIGKLVGDYLAENTRICNEFETFKSRALTIPEDSTEITDLSQFIEHSRTDLIPQLKEDISRARSQMTYILSVHDCDQSIFELNRVTIDWPQRLEPIFSKNEDILLEAGMRAEKALVEKRDKLRIEIEKATRRGDEFQLCSDIHSVGKYVNDITKLQKNVHELRERTILINEEEAMFKWDASEYPELDEINKTVEPYLSLFSLVREWKTLDKTLMDGDFVNLDAEVTRDKIEEKGREIFRQVKYFKGKVKAAEKEKEKEKKFKSRKDEDDGPVGPINGLNMAQTTDDQIKEFKDYLPIIEVLCNPGLRLRHWQKMSEIVGFNITPDSGTTLRKMLKHNLEPYLDKFEIISGSASKEHSLEKAMKKMIDDWDPVAFNLVAYRDSGVSILSGVDDIQTQLDDQIVKTQTMRGSPFIKPFLEQIKLWEERLLAIQDTLDEWLKVQSQWLYLEPIFSSDDIMQQMPEEAKMFLQVDKNWKDIMRNTVKNPSVLPATGLPGLLDKLKSSNELLDKINKGLNSYLEKKRLFFPRFFFLSNDEMLEILSETKDPKRVQPHLKKCFEGINKLQFEPNLDISAMFSSDGEKVVLSKNISTSDARGAVEKWLLQVQDVMFISLRDVLHKSIVAYNEVPRVKWVRDWPGQIALAVSQIYWTQGAHEAIRNQPSGMKEFHDKLISQLGDIVELVRGKLPKATRITLGAIVTIDVHARDTVENLVKLNLNSEKDFDWLCHMRYYWEESQCIVRMITTSVVYGCEYLGNSFRLVITPLTDRCYRTLIGAFALNLNGAPEGPAGTGKTETVKDLAKALAIQCVVFNCSDGLDYLAMGKFFKGLASAGAWSCFDEFNRIELEVLSVIAQQILCIQRAIITHCPTFVFEGTTLSLSPNCFVNITMNPGYAGRSELPDNLKVLFRTVAMMVPDYAMIGEISLYSVGFVNAKSLAVKIVTTYRLCSEQLSSQFHYDYGMRAVKAVLSAAGNLKLKFPSEDENILLLRSIMDVNLPKFLSHDIPLFEGIISDLFPGVVLPKADYTVFTLAIEEICRRKNLQATDFFIQKILQTYEMMIVRHGFMIVGHPFAGKSRVLNVLADTLTLLNEREELEEFKTMYRCINPKSIPMGLLYGQFDLVSHEWSDGVVANTFREFASAQNDDRKWVVFDGPVDTIWIESMNTVLDDNKKLCLMSGEIIQMSNSMNLIFETDDLSQASPATVSRNGMIYAEPASMGWKPIFLTWLSELPDYLKEHSTLITSLFEWTLPPLFTLIRKKLKEYVTTQDIQLANGAMRLLYMLFKDAIKEDSDVKDNIKYIKNWIVSGYIFALIWSLGASCDSDSRDKFDFHVRDLLNGKLDSHPIPEQVGKIEIPLPSDGSVYDVMFEMHGRGRWMPWLDMIQNEKIEMKNKKLSELIVPTIDTARYKYLMDMFIRYEIPILFIGPTGTGKSAYVMDKLMNGLDRELFIPLIVNFSAQTKSMQVQDIVLSKVDRRRKGIYGPSMGKRLVIFVDDLNMPAREIYGAQPPIELLRQWMDYRAW</sequence>
<dbReference type="Pfam" id="PF12774">
    <property type="entry name" value="AAA_6"/>
    <property type="match status" value="1"/>
</dbReference>
<dbReference type="FunFam" id="3.40.50.300:FF:000044">
    <property type="entry name" value="Dynein heavy chain 5, axonemal"/>
    <property type="match status" value="1"/>
</dbReference>
<dbReference type="GO" id="GO:0005524">
    <property type="term" value="F:ATP binding"/>
    <property type="evidence" value="ECO:0007669"/>
    <property type="project" value="UniProtKB-KW"/>
</dbReference>
<dbReference type="PANTHER" id="PTHR22878">
    <property type="entry name" value="DYNEIN HEAVY CHAIN 6, AXONEMAL-LIKE-RELATED"/>
    <property type="match status" value="1"/>
</dbReference>
<feature type="region of interest" description="Disordered" evidence="14">
    <location>
        <begin position="773"/>
        <end position="797"/>
    </location>
</feature>
<dbReference type="Gene3D" id="1.10.287.2620">
    <property type="match status" value="1"/>
</dbReference>
<dbReference type="PANTHER" id="PTHR22878:SF70">
    <property type="entry name" value="DYNEIN HEAVY CHAIN 2, AXONEMAL"/>
    <property type="match status" value="1"/>
</dbReference>
<keyword evidence="3" id="KW-0493">Microtubule</keyword>
<dbReference type="GO" id="GO:0005874">
    <property type="term" value="C:microtubule"/>
    <property type="evidence" value="ECO:0007669"/>
    <property type="project" value="UniProtKB-KW"/>
</dbReference>
<evidence type="ECO:0000256" key="12">
    <source>
        <dbReference type="ARBA" id="ARBA00023273"/>
    </source>
</evidence>
<dbReference type="Gene3D" id="1.10.8.710">
    <property type="match status" value="1"/>
</dbReference>
<dbReference type="InterPro" id="IPR035699">
    <property type="entry name" value="AAA_6"/>
</dbReference>
<keyword evidence="12" id="KW-0966">Cell projection</keyword>
<evidence type="ECO:0000256" key="5">
    <source>
        <dbReference type="ARBA" id="ARBA00022741"/>
    </source>
</evidence>
<keyword evidence="6" id="KW-0067">ATP-binding</keyword>
<evidence type="ECO:0000256" key="11">
    <source>
        <dbReference type="ARBA" id="ARBA00023212"/>
    </source>
</evidence>
<evidence type="ECO:0000256" key="8">
    <source>
        <dbReference type="ARBA" id="ARBA00023054"/>
    </source>
</evidence>
<proteinExistence type="predicted"/>
<dbReference type="InterPro" id="IPR013602">
    <property type="entry name" value="Dynein_heavy_linker"/>
</dbReference>
<evidence type="ECO:0000256" key="3">
    <source>
        <dbReference type="ARBA" id="ARBA00022701"/>
    </source>
</evidence>
<feature type="domain" description="Dynein heavy chain hydrolytic ATP-binding dynein motor region" evidence="16">
    <location>
        <begin position="1265"/>
        <end position="1591"/>
    </location>
</feature>
<evidence type="ECO:0000256" key="13">
    <source>
        <dbReference type="SAM" id="Coils"/>
    </source>
</evidence>
<dbReference type="FunFam" id="3.40.50.300:FF:001328">
    <property type="entry name" value="Dynein heavy chain 6, axonemal"/>
    <property type="match status" value="1"/>
</dbReference>
<keyword evidence="5" id="KW-0547">Nucleotide-binding</keyword>
<evidence type="ECO:0000259" key="17">
    <source>
        <dbReference type="Pfam" id="PF17852"/>
    </source>
</evidence>
<dbReference type="Gene3D" id="3.40.50.300">
    <property type="entry name" value="P-loop containing nucleotide triphosphate hydrolases"/>
    <property type="match status" value="3"/>
</dbReference>
<dbReference type="GO" id="GO:0007018">
    <property type="term" value="P:microtubule-based movement"/>
    <property type="evidence" value="ECO:0007669"/>
    <property type="project" value="InterPro"/>
</dbReference>
<evidence type="ECO:0000313" key="18">
    <source>
        <dbReference type="EMBL" id="KAI6654112.1"/>
    </source>
</evidence>
<dbReference type="Gene3D" id="1.20.58.1120">
    <property type="match status" value="1"/>
</dbReference>
<feature type="compositionally biased region" description="Polar residues" evidence="14">
    <location>
        <begin position="1"/>
        <end position="23"/>
    </location>
</feature>
<comment type="subcellular location">
    <subcellularLocation>
        <location evidence="1">Cytoplasm</location>
        <location evidence="1">Cytoskeleton</location>
        <location evidence="1">Cilium axoneme</location>
    </subcellularLocation>
</comment>
<dbReference type="Gene3D" id="1.20.140.100">
    <property type="entry name" value="Dynein heavy chain, N-terminal domain 2"/>
    <property type="match status" value="1"/>
</dbReference>
<comment type="caution">
    <text evidence="18">The sequence shown here is derived from an EMBL/GenBank/DDBJ whole genome shotgun (WGS) entry which is preliminary data.</text>
</comment>
<dbReference type="FunFam" id="1.20.140.100:FF:000004">
    <property type="entry name" value="Dynein axonemal heavy chain 6"/>
    <property type="match status" value="1"/>
</dbReference>
<dbReference type="InterPro" id="IPR042228">
    <property type="entry name" value="Dynein_linker_3"/>
</dbReference>
<keyword evidence="11" id="KW-0206">Cytoskeleton</keyword>
<evidence type="ECO:0000256" key="9">
    <source>
        <dbReference type="ARBA" id="ARBA00023069"/>
    </source>
</evidence>
<dbReference type="InterPro" id="IPR042222">
    <property type="entry name" value="Dynein_2_N"/>
</dbReference>
<organism evidence="18 19">
    <name type="scientific">Oopsacas minuta</name>
    <dbReference type="NCBI Taxonomy" id="111878"/>
    <lineage>
        <taxon>Eukaryota</taxon>
        <taxon>Metazoa</taxon>
        <taxon>Porifera</taxon>
        <taxon>Hexactinellida</taxon>
        <taxon>Hexasterophora</taxon>
        <taxon>Lyssacinosida</taxon>
        <taxon>Leucopsacidae</taxon>
        <taxon>Oopsacas</taxon>
    </lineage>
</organism>